<evidence type="ECO:0000256" key="1">
    <source>
        <dbReference type="SAM" id="MobiDB-lite"/>
    </source>
</evidence>
<evidence type="ECO:0000313" key="2">
    <source>
        <dbReference type="EMBL" id="KAJ8406243.1"/>
    </source>
</evidence>
<organism evidence="2 3">
    <name type="scientific">Aldrovandia affinis</name>
    <dbReference type="NCBI Taxonomy" id="143900"/>
    <lineage>
        <taxon>Eukaryota</taxon>
        <taxon>Metazoa</taxon>
        <taxon>Chordata</taxon>
        <taxon>Craniata</taxon>
        <taxon>Vertebrata</taxon>
        <taxon>Euteleostomi</taxon>
        <taxon>Actinopterygii</taxon>
        <taxon>Neopterygii</taxon>
        <taxon>Teleostei</taxon>
        <taxon>Notacanthiformes</taxon>
        <taxon>Halosauridae</taxon>
        <taxon>Aldrovandia</taxon>
    </lineage>
</organism>
<feature type="compositionally biased region" description="Basic and acidic residues" evidence="1">
    <location>
        <begin position="48"/>
        <end position="63"/>
    </location>
</feature>
<feature type="region of interest" description="Disordered" evidence="1">
    <location>
        <begin position="1"/>
        <end position="88"/>
    </location>
</feature>
<evidence type="ECO:0000313" key="3">
    <source>
        <dbReference type="Proteomes" id="UP001221898"/>
    </source>
</evidence>
<protein>
    <submittedName>
        <fullName evidence="2">Uncharacterized protein</fullName>
    </submittedName>
</protein>
<name>A0AAD7WRE9_9TELE</name>
<keyword evidence="3" id="KW-1185">Reference proteome</keyword>
<accession>A0AAD7WRE9</accession>
<reference evidence="2" key="1">
    <citation type="journal article" date="2023" name="Science">
        <title>Genome structures resolve the early diversification of teleost fishes.</title>
        <authorList>
            <person name="Parey E."/>
            <person name="Louis A."/>
            <person name="Montfort J."/>
            <person name="Bouchez O."/>
            <person name="Roques C."/>
            <person name="Iampietro C."/>
            <person name="Lluch J."/>
            <person name="Castinel A."/>
            <person name="Donnadieu C."/>
            <person name="Desvignes T."/>
            <person name="Floi Bucao C."/>
            <person name="Jouanno E."/>
            <person name="Wen M."/>
            <person name="Mejri S."/>
            <person name="Dirks R."/>
            <person name="Jansen H."/>
            <person name="Henkel C."/>
            <person name="Chen W.J."/>
            <person name="Zahm M."/>
            <person name="Cabau C."/>
            <person name="Klopp C."/>
            <person name="Thompson A.W."/>
            <person name="Robinson-Rechavi M."/>
            <person name="Braasch I."/>
            <person name="Lecointre G."/>
            <person name="Bobe J."/>
            <person name="Postlethwait J.H."/>
            <person name="Berthelot C."/>
            <person name="Roest Crollius H."/>
            <person name="Guiguen Y."/>
        </authorList>
    </citation>
    <scope>NUCLEOTIDE SEQUENCE</scope>
    <source>
        <strain evidence="2">NC1722</strain>
    </source>
</reference>
<dbReference type="AlphaFoldDB" id="A0AAD7WRE9"/>
<dbReference type="Proteomes" id="UP001221898">
    <property type="component" value="Unassembled WGS sequence"/>
</dbReference>
<sequence length="88" mass="9067">MWPARSPWIRRDAAPLMGGGRPIPALDPSQVRARPAAPGGGLLTAGPRGREGERWGAAERTGEDLPGPRARRAPAAPGGPHTPPLSPG</sequence>
<dbReference type="EMBL" id="JAINUG010000044">
    <property type="protein sequence ID" value="KAJ8406243.1"/>
    <property type="molecule type" value="Genomic_DNA"/>
</dbReference>
<comment type="caution">
    <text evidence="2">The sequence shown here is derived from an EMBL/GenBank/DDBJ whole genome shotgun (WGS) entry which is preliminary data.</text>
</comment>
<proteinExistence type="predicted"/>
<gene>
    <name evidence="2" type="ORF">AAFF_G00304740</name>
</gene>